<evidence type="ECO:0000313" key="2">
    <source>
        <dbReference type="EMBL" id="CAF4333686.1"/>
    </source>
</evidence>
<dbReference type="Proteomes" id="UP000663823">
    <property type="component" value="Unassembled WGS sequence"/>
</dbReference>
<evidence type="ECO:0000259" key="1">
    <source>
        <dbReference type="Pfam" id="PF03199"/>
    </source>
</evidence>
<dbReference type="GO" id="GO:0005524">
    <property type="term" value="F:ATP binding"/>
    <property type="evidence" value="ECO:0007669"/>
    <property type="project" value="InterPro"/>
</dbReference>
<comment type="caution">
    <text evidence="2">The sequence shown here is derived from an EMBL/GenBank/DDBJ whole genome shotgun (WGS) entry which is preliminary data.</text>
</comment>
<dbReference type="Pfam" id="PF03199">
    <property type="entry name" value="GSH_synthase"/>
    <property type="match status" value="1"/>
</dbReference>
<dbReference type="AlphaFoldDB" id="A0A820K9K8"/>
<reference evidence="2" key="1">
    <citation type="submission" date="2021-02" db="EMBL/GenBank/DDBJ databases">
        <authorList>
            <person name="Nowell W R."/>
        </authorList>
    </citation>
    <scope>NUCLEOTIDE SEQUENCE</scope>
</reference>
<accession>A0A820K9K8</accession>
<dbReference type="GO" id="GO:0004363">
    <property type="term" value="F:glutathione synthase activity"/>
    <property type="evidence" value="ECO:0007669"/>
    <property type="project" value="InterPro"/>
</dbReference>
<feature type="domain" description="Glutathione synthase substrate-binding" evidence="1">
    <location>
        <begin position="39"/>
        <end position="86"/>
    </location>
</feature>
<dbReference type="InterPro" id="IPR037013">
    <property type="entry name" value="GSH-S_sub-bd_sf"/>
</dbReference>
<feature type="non-terminal residue" evidence="2">
    <location>
        <position position="89"/>
    </location>
</feature>
<feature type="non-terminal residue" evidence="2">
    <location>
        <position position="1"/>
    </location>
</feature>
<dbReference type="Gene3D" id="3.40.50.1760">
    <property type="entry name" value="Glutathione synthase, substrate-binding domain superfamily, eukaryotic"/>
    <property type="match status" value="1"/>
</dbReference>
<organism evidence="2 3">
    <name type="scientific">Rotaria sordida</name>
    <dbReference type="NCBI Taxonomy" id="392033"/>
    <lineage>
        <taxon>Eukaryota</taxon>
        <taxon>Metazoa</taxon>
        <taxon>Spiralia</taxon>
        <taxon>Gnathifera</taxon>
        <taxon>Rotifera</taxon>
        <taxon>Eurotatoria</taxon>
        <taxon>Bdelloidea</taxon>
        <taxon>Philodinida</taxon>
        <taxon>Philodinidae</taxon>
        <taxon>Rotaria</taxon>
    </lineage>
</organism>
<evidence type="ECO:0000313" key="3">
    <source>
        <dbReference type="Proteomes" id="UP000663823"/>
    </source>
</evidence>
<name>A0A820K9K8_9BILA</name>
<gene>
    <name evidence="2" type="ORF">OTI717_LOCUS43040</name>
</gene>
<dbReference type="InterPro" id="IPR004887">
    <property type="entry name" value="GSH_synth_subst-bd"/>
</dbReference>
<sequence>RFLKRIHPELLSQLPKNESYDLIIDTLFKSWKIYNNSKAIILFIVPEHEFNIGDQMLIEKGLLSYGNSSLLIKHVTFIDICQYCSLDSK</sequence>
<proteinExistence type="predicted"/>
<protein>
    <recommendedName>
        <fullName evidence="1">Glutathione synthase substrate-binding domain-containing protein</fullName>
    </recommendedName>
</protein>
<dbReference type="EMBL" id="CAJOAX010057756">
    <property type="protein sequence ID" value="CAF4333686.1"/>
    <property type="molecule type" value="Genomic_DNA"/>
</dbReference>